<accession>A0A166AFL7</accession>
<organism evidence="1 2">
    <name type="scientific">Athelia psychrophila</name>
    <dbReference type="NCBI Taxonomy" id="1759441"/>
    <lineage>
        <taxon>Eukaryota</taxon>
        <taxon>Fungi</taxon>
        <taxon>Dikarya</taxon>
        <taxon>Basidiomycota</taxon>
        <taxon>Agaricomycotina</taxon>
        <taxon>Agaricomycetes</taxon>
        <taxon>Agaricomycetidae</taxon>
        <taxon>Atheliales</taxon>
        <taxon>Atheliaceae</taxon>
        <taxon>Athelia</taxon>
    </lineage>
</organism>
<keyword evidence="2" id="KW-1185">Reference proteome</keyword>
<proteinExistence type="predicted"/>
<evidence type="ECO:0000313" key="1">
    <source>
        <dbReference type="EMBL" id="KZP11556.1"/>
    </source>
</evidence>
<protein>
    <submittedName>
        <fullName evidence="1">Uncharacterized protein</fullName>
    </submittedName>
</protein>
<dbReference type="AlphaFoldDB" id="A0A166AFL7"/>
<sequence length="244" mass="26561">MFILLLHPHGAIYASGMLSKINAMHVHTIAAIGIVARLSLLHSLLLLATVIMQNASLPDGSTSCPPVRTGTLEGQSAPLFRYFIDQMLLETHGNQMVSVRNAVTSACMAVDDLDGTVINGDAWNLIGIRERGVNVEHRARPCTRMITTPSGARLINKISFPPYDDDPVNAHIAVTPPPAPHSRRRIQTPINYERICQVLSPPVYISHCACPQTNAKRPYYTARHDVPSACPSLAAAWHIQVPAA</sequence>
<dbReference type="Proteomes" id="UP000076532">
    <property type="component" value="Unassembled WGS sequence"/>
</dbReference>
<evidence type="ECO:0000313" key="2">
    <source>
        <dbReference type="Proteomes" id="UP000076532"/>
    </source>
</evidence>
<reference evidence="1 2" key="1">
    <citation type="journal article" date="2016" name="Mol. Biol. Evol.">
        <title>Comparative Genomics of Early-Diverging Mushroom-Forming Fungi Provides Insights into the Origins of Lignocellulose Decay Capabilities.</title>
        <authorList>
            <person name="Nagy L.G."/>
            <person name="Riley R."/>
            <person name="Tritt A."/>
            <person name="Adam C."/>
            <person name="Daum C."/>
            <person name="Floudas D."/>
            <person name="Sun H."/>
            <person name="Yadav J.S."/>
            <person name="Pangilinan J."/>
            <person name="Larsson K.H."/>
            <person name="Matsuura K."/>
            <person name="Barry K."/>
            <person name="Labutti K."/>
            <person name="Kuo R."/>
            <person name="Ohm R.A."/>
            <person name="Bhattacharya S.S."/>
            <person name="Shirouzu T."/>
            <person name="Yoshinaga Y."/>
            <person name="Martin F.M."/>
            <person name="Grigoriev I.V."/>
            <person name="Hibbett D.S."/>
        </authorList>
    </citation>
    <scope>NUCLEOTIDE SEQUENCE [LARGE SCALE GENOMIC DNA]</scope>
    <source>
        <strain evidence="1 2">CBS 109695</strain>
    </source>
</reference>
<dbReference type="EMBL" id="KV417661">
    <property type="protein sequence ID" value="KZP11556.1"/>
    <property type="molecule type" value="Genomic_DNA"/>
</dbReference>
<name>A0A166AFL7_9AGAM</name>
<gene>
    <name evidence="1" type="ORF">FIBSPDRAFT_898913</name>
</gene>